<keyword evidence="1" id="KW-0472">Membrane</keyword>
<dbReference type="AlphaFoldDB" id="A0A345SSJ3"/>
<keyword evidence="3" id="KW-1185">Reference proteome</keyword>
<feature type="transmembrane region" description="Helical" evidence="1">
    <location>
        <begin position="74"/>
        <end position="93"/>
    </location>
</feature>
<name>A0A345SSJ3_9ACTN</name>
<keyword evidence="1" id="KW-0812">Transmembrane</keyword>
<protein>
    <submittedName>
        <fullName evidence="2">DUF5134 domain-containing protein</fullName>
    </submittedName>
</protein>
<feature type="transmembrane region" description="Helical" evidence="1">
    <location>
        <begin position="143"/>
        <end position="160"/>
    </location>
</feature>
<evidence type="ECO:0000256" key="1">
    <source>
        <dbReference type="SAM" id="Phobius"/>
    </source>
</evidence>
<reference evidence="3" key="1">
    <citation type="submission" date="2018-07" db="EMBL/GenBank/DDBJ databases">
        <title>Streptacidiphilus bronchialis DSM 106435 chromosome.</title>
        <authorList>
            <person name="Batra D."/>
            <person name="Gulvik C.A."/>
        </authorList>
    </citation>
    <scope>NUCLEOTIDE SEQUENCE [LARGE SCALE GENOMIC DNA]</scope>
    <source>
        <strain evidence="3">DSM 106435</strain>
    </source>
</reference>
<dbReference type="InterPro" id="IPR033458">
    <property type="entry name" value="DUF5134"/>
</dbReference>
<evidence type="ECO:0000313" key="2">
    <source>
        <dbReference type="EMBL" id="AXI76698.1"/>
    </source>
</evidence>
<gene>
    <name evidence="2" type="ORF">C7M71_003725</name>
</gene>
<dbReference type="EMBL" id="CP031264">
    <property type="protein sequence ID" value="AXI76698.1"/>
    <property type="molecule type" value="Genomic_DNA"/>
</dbReference>
<keyword evidence="1" id="KW-1133">Transmembrane helix</keyword>
<dbReference type="RefSeq" id="WP_114914163.1">
    <property type="nucleotide sequence ID" value="NZ_CP031264.1"/>
</dbReference>
<dbReference type="Pfam" id="PF17197">
    <property type="entry name" value="DUF5134"/>
    <property type="match status" value="1"/>
</dbReference>
<feature type="transmembrane region" description="Helical" evidence="1">
    <location>
        <begin position="105"/>
        <end position="123"/>
    </location>
</feature>
<sequence length="205" mass="20203">MHGAPVLGWLLAALTGAAGLYCLARVWRPATGAGCAGAAQRGAAGRESDAAEALMGLGMAAMALPLARHGGLPPTAWAAVFGGVGAWFAAGALRRSAARDRAHRLHHALGAGAMVYMALAMAVGGTAGPHGTGHSGMAGGPPLPLLTGLLLVYFGGYALWAGSGLLRSGGVAAASGGRTLLLAPGLARECRLVMGLGMFAMLLTG</sequence>
<feature type="transmembrane region" description="Helical" evidence="1">
    <location>
        <begin position="6"/>
        <end position="24"/>
    </location>
</feature>
<dbReference type="KEGG" id="stri:C7M71_003725"/>
<evidence type="ECO:0000313" key="3">
    <source>
        <dbReference type="Proteomes" id="UP000249340"/>
    </source>
</evidence>
<accession>A0A345SSJ3</accession>
<proteinExistence type="predicted"/>
<organism evidence="2 3">
    <name type="scientific">Peterkaempfera bronchialis</name>
    <dbReference type="NCBI Taxonomy" id="2126346"/>
    <lineage>
        <taxon>Bacteria</taxon>
        <taxon>Bacillati</taxon>
        <taxon>Actinomycetota</taxon>
        <taxon>Actinomycetes</taxon>
        <taxon>Kitasatosporales</taxon>
        <taxon>Streptomycetaceae</taxon>
        <taxon>Peterkaempfera</taxon>
    </lineage>
</organism>
<dbReference type="Proteomes" id="UP000249340">
    <property type="component" value="Chromosome"/>
</dbReference>